<dbReference type="EMBL" id="JACANB010000001">
    <property type="protein sequence ID" value="MDM1695129.1"/>
    <property type="molecule type" value="Genomic_DNA"/>
</dbReference>
<gene>
    <name evidence="1" type="ORF">HX099_00380</name>
</gene>
<dbReference type="RefSeq" id="WP_286592813.1">
    <property type="nucleotide sequence ID" value="NZ_JACANB010000001.1"/>
</dbReference>
<dbReference type="InterPro" id="IPR011664">
    <property type="entry name" value="Abi_system_AbiD/AbiF-like"/>
</dbReference>
<sequence>MQYTKPWISFTEQLDQLIARGLEVTDKPRALDYLERIGYYRLSGYWYPFRERSGALCLLDNKGRSGKVCCLVLDEFQAGAHFQHALDLYVFDKQLRLLALDALERIEIALRVDISHLLGKKDPFAYLNPNLFHVTFSTKLDPKNGLTPHHNWLSKHAQLINRSKEDFVRHNKQKYGLPLAIWVACELWDFGSLSTLFNGMQENDQDEIATRYGLSNGRIFATWLRCLNYMRNICAHHSRLWNRNIVDQPKLPSSQELPWIAFFEGNEHARARCFLLLKITQQVLDVVNPRSSWSVRMQAHLQSFPVMPDLNINHRSMGAPDKWQQVWEMRAIKNPSAVSPA</sequence>
<evidence type="ECO:0000313" key="2">
    <source>
        <dbReference type="Proteomes" id="UP001173465"/>
    </source>
</evidence>
<dbReference type="Pfam" id="PF07751">
    <property type="entry name" value="Abi_2"/>
    <property type="match status" value="1"/>
</dbReference>
<evidence type="ECO:0000313" key="1">
    <source>
        <dbReference type="EMBL" id="MDM1695129.1"/>
    </source>
</evidence>
<dbReference type="Proteomes" id="UP001173465">
    <property type="component" value="Unassembled WGS sequence"/>
</dbReference>
<organism evidence="1 2">
    <name type="scientific">Thiopseudomonas alkaliphila</name>
    <dbReference type="NCBI Taxonomy" id="1697053"/>
    <lineage>
        <taxon>Bacteria</taxon>
        <taxon>Pseudomonadati</taxon>
        <taxon>Pseudomonadota</taxon>
        <taxon>Gammaproteobacteria</taxon>
        <taxon>Pseudomonadales</taxon>
        <taxon>Pseudomonadaceae</taxon>
        <taxon>Thiopseudomonas</taxon>
    </lineage>
</organism>
<accession>A0AAW7DMU6</accession>
<reference evidence="1" key="2">
    <citation type="journal article" date="2022" name="Sci. Total Environ.">
        <title>Prevalence, transmission, and molecular epidemiology of tet(X)-positive bacteria among humans, animals, and environmental niches in China: An epidemiological, and genomic-based study.</title>
        <authorList>
            <person name="Dong N."/>
            <person name="Zeng Y."/>
            <person name="Cai C."/>
            <person name="Sun C."/>
            <person name="Lu J."/>
            <person name="Liu C."/>
            <person name="Zhou H."/>
            <person name="Sun Q."/>
            <person name="Shu L."/>
            <person name="Wang H."/>
            <person name="Wang Y."/>
            <person name="Wang S."/>
            <person name="Wu C."/>
            <person name="Chan E.W."/>
            <person name="Chen G."/>
            <person name="Shen Z."/>
            <person name="Chen S."/>
            <person name="Zhang R."/>
        </authorList>
    </citation>
    <scope>NUCLEOTIDE SEQUENCE</scope>
    <source>
        <strain evidence="1">DF46-2-2</strain>
    </source>
</reference>
<protein>
    <submittedName>
        <fullName evidence="1">Abi family protein</fullName>
    </submittedName>
</protein>
<comment type="caution">
    <text evidence="1">The sequence shown here is derived from an EMBL/GenBank/DDBJ whole genome shotgun (WGS) entry which is preliminary data.</text>
</comment>
<reference evidence="1" key="1">
    <citation type="submission" date="2020-06" db="EMBL/GenBank/DDBJ databases">
        <authorList>
            <person name="Dong N."/>
        </authorList>
    </citation>
    <scope>NUCLEOTIDE SEQUENCE</scope>
    <source>
        <strain evidence="1">DF46-2-2</strain>
    </source>
</reference>
<proteinExistence type="predicted"/>
<dbReference type="AlphaFoldDB" id="A0AAW7DMU6"/>
<dbReference type="PIRSF" id="PIRSF034934">
    <property type="entry name" value="AbiF_AbiD"/>
    <property type="match status" value="1"/>
</dbReference>
<dbReference type="InterPro" id="IPR017034">
    <property type="entry name" value="Abi_system_AbiD/AbiF"/>
</dbReference>
<name>A0AAW7DMU6_9GAMM</name>